<dbReference type="EMBL" id="CP002102">
    <property type="protein sequence ID" value="ADK99927.1"/>
    <property type="molecule type" value="Genomic_DNA"/>
</dbReference>
<dbReference type="STRING" id="633149.Bresu_0613"/>
<reference evidence="3" key="1">
    <citation type="journal article" date="2011" name="J. Bacteriol.">
        <title>Genome sequences of eight morphologically diverse alphaproteobacteria.</title>
        <authorList>
            <consortium name="US DOE Joint Genome Institute"/>
            <person name="Brown P.J."/>
            <person name="Kysela D.T."/>
            <person name="Buechlein A."/>
            <person name="Hemmerich C."/>
            <person name="Brun Y.V."/>
        </authorList>
    </citation>
    <scope>NUCLEOTIDE SEQUENCE [LARGE SCALE GENOMIC DNA]</scope>
    <source>
        <strain evidence="3">ATCC 15264 / DSM 4735 / LMG 14903 / NBRC 16000 / CB 81</strain>
    </source>
</reference>
<dbReference type="InParanoid" id="D9QL72"/>
<dbReference type="Proteomes" id="UP000002696">
    <property type="component" value="Chromosome"/>
</dbReference>
<keyword evidence="3" id="KW-1185">Reference proteome</keyword>
<organism evidence="2 3">
    <name type="scientific">Brevundimonas subvibrioides (strain ATCC 15264 / DSM 4735 / LMG 14903 / NBRC 16000 / CB 81)</name>
    <name type="common">Caulobacter subvibrioides</name>
    <dbReference type="NCBI Taxonomy" id="633149"/>
    <lineage>
        <taxon>Bacteria</taxon>
        <taxon>Pseudomonadati</taxon>
        <taxon>Pseudomonadota</taxon>
        <taxon>Alphaproteobacteria</taxon>
        <taxon>Caulobacterales</taxon>
        <taxon>Caulobacteraceae</taxon>
        <taxon>Brevundimonas</taxon>
    </lineage>
</organism>
<keyword evidence="1" id="KW-1133">Transmembrane helix</keyword>
<evidence type="ECO:0000313" key="2">
    <source>
        <dbReference type="EMBL" id="ADK99927.1"/>
    </source>
</evidence>
<dbReference type="KEGG" id="bsb:Bresu_0613"/>
<accession>D9QL72</accession>
<protein>
    <submittedName>
        <fullName evidence="2">Uncharacterized protein</fullName>
    </submittedName>
</protein>
<sequence>MGKAFGLSLLAFILAFAIGTVRIGGPLQLFVGMGLIGVMLAALAAAGVTFVAVVITTVAERQSRRRDP</sequence>
<evidence type="ECO:0000313" key="3">
    <source>
        <dbReference type="Proteomes" id="UP000002696"/>
    </source>
</evidence>
<dbReference type="HOGENOM" id="CLU_2785766_0_0_5"/>
<evidence type="ECO:0000256" key="1">
    <source>
        <dbReference type="SAM" id="Phobius"/>
    </source>
</evidence>
<dbReference type="AlphaFoldDB" id="D9QL72"/>
<proteinExistence type="predicted"/>
<keyword evidence="1" id="KW-0812">Transmembrane</keyword>
<name>D9QL72_BRESC</name>
<feature type="transmembrane region" description="Helical" evidence="1">
    <location>
        <begin position="29"/>
        <end position="59"/>
    </location>
</feature>
<gene>
    <name evidence="2" type="ordered locus">Bresu_0613</name>
</gene>
<keyword evidence="1" id="KW-0472">Membrane</keyword>
<dbReference type="RefSeq" id="WP_013268031.1">
    <property type="nucleotide sequence ID" value="NC_014375.1"/>
</dbReference>